<evidence type="ECO:0000313" key="9">
    <source>
        <dbReference type="EMBL" id="MCC2120023.1"/>
    </source>
</evidence>
<comment type="caution">
    <text evidence="9">The sequence shown here is derived from an EMBL/GenBank/DDBJ whole genome shotgun (WGS) entry which is preliminary data.</text>
</comment>
<reference evidence="9 10" key="1">
    <citation type="submission" date="2021-10" db="EMBL/GenBank/DDBJ databases">
        <title>Anaerobic single-cell dispensing facilitates the cultivation of human gut bacteria.</title>
        <authorList>
            <person name="Afrizal A."/>
        </authorList>
    </citation>
    <scope>NUCLEOTIDE SEQUENCE [LARGE SCALE GENOMIC DNA]</scope>
    <source>
        <strain evidence="9 10">CLA-AA-H273</strain>
    </source>
</reference>
<dbReference type="SUPFAM" id="SSF161098">
    <property type="entry name" value="MetI-like"/>
    <property type="match status" value="1"/>
</dbReference>
<evidence type="ECO:0000259" key="8">
    <source>
        <dbReference type="PROSITE" id="PS50928"/>
    </source>
</evidence>
<dbReference type="AlphaFoldDB" id="A0AAE3A2M7"/>
<dbReference type="InterPro" id="IPR051393">
    <property type="entry name" value="ABC_transporter_permease"/>
</dbReference>
<comment type="subcellular location">
    <subcellularLocation>
        <location evidence="1 7">Cell membrane</location>
        <topology evidence="1 7">Multi-pass membrane protein</topology>
    </subcellularLocation>
</comment>
<organism evidence="9 10">
    <name type="scientific">Waltera acetigignens</name>
    <dbReference type="NCBI Taxonomy" id="2981769"/>
    <lineage>
        <taxon>Bacteria</taxon>
        <taxon>Bacillati</taxon>
        <taxon>Bacillota</taxon>
        <taxon>Clostridia</taxon>
        <taxon>Lachnospirales</taxon>
        <taxon>Lachnospiraceae</taxon>
        <taxon>Waltera</taxon>
    </lineage>
</organism>
<dbReference type="PANTHER" id="PTHR30193">
    <property type="entry name" value="ABC TRANSPORTER PERMEASE PROTEIN"/>
    <property type="match status" value="1"/>
</dbReference>
<dbReference type="InterPro" id="IPR035906">
    <property type="entry name" value="MetI-like_sf"/>
</dbReference>
<dbReference type="RefSeq" id="WP_227733429.1">
    <property type="nucleotide sequence ID" value="NZ_JAJEPV010000024.1"/>
</dbReference>
<feature type="domain" description="ABC transmembrane type-1" evidence="8">
    <location>
        <begin position="67"/>
        <end position="281"/>
    </location>
</feature>
<feature type="transmembrane region" description="Helical" evidence="7">
    <location>
        <begin position="71"/>
        <end position="94"/>
    </location>
</feature>
<evidence type="ECO:0000256" key="2">
    <source>
        <dbReference type="ARBA" id="ARBA00022448"/>
    </source>
</evidence>
<keyword evidence="6 7" id="KW-0472">Membrane</keyword>
<keyword evidence="4 7" id="KW-0812">Transmembrane</keyword>
<feature type="transmembrane region" description="Helical" evidence="7">
    <location>
        <begin position="201"/>
        <end position="222"/>
    </location>
</feature>
<dbReference type="EMBL" id="JAJEPV010000024">
    <property type="protein sequence ID" value="MCC2120023.1"/>
    <property type="molecule type" value="Genomic_DNA"/>
</dbReference>
<dbReference type="GO" id="GO:0055085">
    <property type="term" value="P:transmembrane transport"/>
    <property type="evidence" value="ECO:0007669"/>
    <property type="project" value="InterPro"/>
</dbReference>
<feature type="transmembrane region" description="Helical" evidence="7">
    <location>
        <begin position="106"/>
        <end position="126"/>
    </location>
</feature>
<evidence type="ECO:0000256" key="5">
    <source>
        <dbReference type="ARBA" id="ARBA00022989"/>
    </source>
</evidence>
<evidence type="ECO:0000256" key="4">
    <source>
        <dbReference type="ARBA" id="ARBA00022692"/>
    </source>
</evidence>
<protein>
    <submittedName>
        <fullName evidence="9">Sugar ABC transporter permease</fullName>
    </submittedName>
</protein>
<evidence type="ECO:0000256" key="7">
    <source>
        <dbReference type="RuleBase" id="RU363032"/>
    </source>
</evidence>
<proteinExistence type="inferred from homology"/>
<evidence type="ECO:0000256" key="1">
    <source>
        <dbReference type="ARBA" id="ARBA00004651"/>
    </source>
</evidence>
<keyword evidence="10" id="KW-1185">Reference proteome</keyword>
<dbReference type="PROSITE" id="PS50928">
    <property type="entry name" value="ABC_TM1"/>
    <property type="match status" value="1"/>
</dbReference>
<gene>
    <name evidence="9" type="ORF">LKD75_10570</name>
</gene>
<keyword evidence="2 7" id="KW-0813">Transport</keyword>
<dbReference type="Pfam" id="PF00528">
    <property type="entry name" value="BPD_transp_1"/>
    <property type="match status" value="1"/>
</dbReference>
<keyword evidence="3" id="KW-1003">Cell membrane</keyword>
<comment type="similarity">
    <text evidence="7">Belongs to the binding-protein-dependent transport system permease family.</text>
</comment>
<dbReference type="InterPro" id="IPR000515">
    <property type="entry name" value="MetI-like"/>
</dbReference>
<dbReference type="Gene3D" id="1.10.3720.10">
    <property type="entry name" value="MetI-like"/>
    <property type="match status" value="1"/>
</dbReference>
<dbReference type="GO" id="GO:0005886">
    <property type="term" value="C:plasma membrane"/>
    <property type="evidence" value="ECO:0007669"/>
    <property type="project" value="UniProtKB-SubCell"/>
</dbReference>
<feature type="transmembrane region" description="Helical" evidence="7">
    <location>
        <begin position="12"/>
        <end position="38"/>
    </location>
</feature>
<sequence length="292" mass="33100">MKNKKENLTGYLFILPAIILFFTFVLIPVIVMVCLGFTKYNLFSAPEWTGFSNFARAFTDGRLWTVTKNTIFLAFFSVILNIAVGLFLALLIANKKSPVFNYLVRLFYFFPMIVAPVYIAVIWSNILAADGGLLNYYIQKIGFDAVGWLTDRRVALKTIVGIEVWRLTGFAMLTFIAGIKNISKDYFEAASLDGAGVVQTAYYITIPQLTPTILLNLIMYVITELKTFDIPMLMTKGEPMDGTRTIAMYIYETAFQKQDMGYACAISLFFVIGIMILTCVQFITSNRWVHYD</sequence>
<evidence type="ECO:0000256" key="3">
    <source>
        <dbReference type="ARBA" id="ARBA00022475"/>
    </source>
</evidence>
<feature type="transmembrane region" description="Helical" evidence="7">
    <location>
        <begin position="260"/>
        <end position="283"/>
    </location>
</feature>
<dbReference type="CDD" id="cd06261">
    <property type="entry name" value="TM_PBP2"/>
    <property type="match status" value="1"/>
</dbReference>
<accession>A0AAE3A2M7</accession>
<dbReference type="PANTHER" id="PTHR30193:SF37">
    <property type="entry name" value="INNER MEMBRANE ABC TRANSPORTER PERMEASE PROTEIN YCJO"/>
    <property type="match status" value="1"/>
</dbReference>
<evidence type="ECO:0000256" key="6">
    <source>
        <dbReference type="ARBA" id="ARBA00023136"/>
    </source>
</evidence>
<dbReference type="Proteomes" id="UP001197795">
    <property type="component" value="Unassembled WGS sequence"/>
</dbReference>
<keyword evidence="5 7" id="KW-1133">Transmembrane helix</keyword>
<name>A0AAE3A2M7_9FIRM</name>
<evidence type="ECO:0000313" key="10">
    <source>
        <dbReference type="Proteomes" id="UP001197795"/>
    </source>
</evidence>